<dbReference type="PANTHER" id="PTHR47961">
    <property type="entry name" value="DNA POLYMERASE THETA, PUTATIVE (AFU_ORTHOLOGUE AFUA_1G05260)-RELATED"/>
    <property type="match status" value="1"/>
</dbReference>
<keyword evidence="1" id="KW-0547">Nucleotide-binding</keyword>
<sequence>MQTLTLKRLYNTEFKSLYWKFLSSPGNMTIKELEVLLSLGTYFVSLENEHIQKLGYRIFLLYSKYTEDYKPLYELSINKGFIPIAQFIYENLKYAEKFGNLQTAINKAVNQDFRQRNQYKTIGQVLLYNNVITSEAKSYIVVAPTSYGKTELILSFLDSAPNKNVCIITPTKSLLAQTKKRILNHIGNQKIITRPEMYSENDKRIIAVLTQERLLRLLQENPELNFDILVVDEAHNLLDGFSKDNNRSVLLASVIVICHRRNENLSCRYLTPFLQSRESIVLKHISESLEWFTVSEFMKSEVFYFHDIVKGTKEMLDQYSGAKQKLISLGNSDASSDAEIVISHADRKNIIYLNNPKKIEQFAKELSNLLDITSSERLKKAVSDLRDFIHEDYSLAASLEKGVIYHHGSVPESVRYYIELLYSEINELKMLIANSTLLEGVNIPATKMFILDPSRGGSYLTSSDFKNLIGRICRFGEIFNPNDGSLGYLLPEIHIIKGRYCRKDFNALNFFKSKNVFAGDQDKIEDKVSNPLLENHRQLDSDIINQAEIMLDNFSDDEIIVDKKIRTPQTFVGRLCLQNNVRIFNVFDVEEIISRKLDGLEKAQTLENIFNIMNFLFFSHINEEEGEYNNLKRLRKKSAQNFYMMLINWRMQGLTIKNMITQIVSYWNTLTGDEADYVYVGKWGDKTRGPNSHREYWTNISSKTQSEKINLAIVRLKEEYDFIDNEIIKYIEILNILSLVDDQLYLKIKYGTSNSEKIALLNCGISNTLSSILFEKYKELYNVDISSNVVTFDNSLINIMKKNDENGILISEILLNSPTK</sequence>
<reference evidence="7" key="2">
    <citation type="submission" date="2020-05" db="EMBL/GenBank/DDBJ databases">
        <title>Linking phenotype, genotype and ecology: antimicrobial resistance in the zoonotic pathogen Streptococcus suis.</title>
        <authorList>
            <person name="Hadjirin N.F."/>
            <person name="Miller E.L."/>
            <person name="Murray G.R."/>
            <person name="Yen P.L.K."/>
            <person name="Phuc H.D."/>
            <person name="Wileman T.M."/>
            <person name="Hernandez-Garcia J."/>
            <person name="Williamson S.M."/>
            <person name="Parkhill J."/>
            <person name="Maskell D.J."/>
            <person name="Zhou R."/>
            <person name="Fittipaldi N."/>
            <person name="Gottschalk M."/>
            <person name="Tucker A.D.W."/>
            <person name="Hoa N.T."/>
            <person name="Welch J."/>
            <person name="Weinert L.A."/>
        </authorList>
    </citation>
    <scope>NUCLEOTIDE SEQUENCE</scope>
    <source>
        <strain evidence="7">TMW_SS111</strain>
    </source>
</reference>
<evidence type="ECO:0000256" key="1">
    <source>
        <dbReference type="ARBA" id="ARBA00022741"/>
    </source>
</evidence>
<dbReference type="GO" id="GO:0004386">
    <property type="term" value="F:helicase activity"/>
    <property type="evidence" value="ECO:0007669"/>
    <property type="project" value="UniProtKB-KW"/>
</dbReference>
<dbReference type="GO" id="GO:0016787">
    <property type="term" value="F:hydrolase activity"/>
    <property type="evidence" value="ECO:0007669"/>
    <property type="project" value="UniProtKB-KW"/>
</dbReference>
<evidence type="ECO:0000256" key="2">
    <source>
        <dbReference type="ARBA" id="ARBA00022801"/>
    </source>
</evidence>
<name>A0A0Z8JKT1_STRSU</name>
<dbReference type="GO" id="GO:0003676">
    <property type="term" value="F:nucleic acid binding"/>
    <property type="evidence" value="ECO:0007669"/>
    <property type="project" value="InterPro"/>
</dbReference>
<dbReference type="SMART" id="SM00487">
    <property type="entry name" value="DEXDc"/>
    <property type="match status" value="1"/>
</dbReference>
<evidence type="ECO:0000313" key="6">
    <source>
        <dbReference type="EMBL" id="CYV55690.1"/>
    </source>
</evidence>
<dbReference type="EMBL" id="JABLKP010000005">
    <property type="protein sequence ID" value="NQP83173.1"/>
    <property type="molecule type" value="Genomic_DNA"/>
</dbReference>
<reference evidence="6 8" key="1">
    <citation type="submission" date="2016-02" db="EMBL/GenBank/DDBJ databases">
        <authorList>
            <consortium name="Pathogen Informatics"/>
        </authorList>
    </citation>
    <scope>NUCLEOTIDE SEQUENCE [LARGE SCALE GENOMIC DNA]</scope>
    <source>
        <strain evidence="6 8">LSS69</strain>
    </source>
</reference>
<dbReference type="SMART" id="SM00382">
    <property type="entry name" value="AAA"/>
    <property type="match status" value="1"/>
</dbReference>
<dbReference type="AlphaFoldDB" id="A0A0Z8JKT1"/>
<dbReference type="InterPro" id="IPR050474">
    <property type="entry name" value="Hel308_SKI2-like"/>
</dbReference>
<gene>
    <name evidence="6" type="ORF">ERS132431_01885</name>
    <name evidence="7" type="ORF">HO898_05350</name>
</gene>
<keyword evidence="3 6" id="KW-0347">Helicase</keyword>
<dbReference type="Proteomes" id="UP000071533">
    <property type="component" value="Unassembled WGS sequence"/>
</dbReference>
<dbReference type="InterPro" id="IPR014001">
    <property type="entry name" value="Helicase_ATP-bd"/>
</dbReference>
<keyword evidence="4" id="KW-0067">ATP-binding</keyword>
<dbReference type="PROSITE" id="PS51192">
    <property type="entry name" value="HELICASE_ATP_BIND_1"/>
    <property type="match status" value="1"/>
</dbReference>
<dbReference type="EMBL" id="FIHS01000028">
    <property type="protein sequence ID" value="CYV55690.1"/>
    <property type="molecule type" value="Genomic_DNA"/>
</dbReference>
<dbReference type="InterPro" id="IPR027417">
    <property type="entry name" value="P-loop_NTPase"/>
</dbReference>
<dbReference type="GO" id="GO:0005524">
    <property type="term" value="F:ATP binding"/>
    <property type="evidence" value="ECO:0007669"/>
    <property type="project" value="UniProtKB-KW"/>
</dbReference>
<dbReference type="Pfam" id="PF00270">
    <property type="entry name" value="DEAD"/>
    <property type="match status" value="1"/>
</dbReference>
<dbReference type="Proteomes" id="UP000748881">
    <property type="component" value="Unassembled WGS sequence"/>
</dbReference>
<dbReference type="SUPFAM" id="SSF52540">
    <property type="entry name" value="P-loop containing nucleoside triphosphate hydrolases"/>
    <property type="match status" value="1"/>
</dbReference>
<organism evidence="6 8">
    <name type="scientific">Streptococcus suis</name>
    <dbReference type="NCBI Taxonomy" id="1307"/>
    <lineage>
        <taxon>Bacteria</taxon>
        <taxon>Bacillati</taxon>
        <taxon>Bacillota</taxon>
        <taxon>Bacilli</taxon>
        <taxon>Lactobacillales</taxon>
        <taxon>Streptococcaceae</taxon>
        <taxon>Streptococcus</taxon>
    </lineage>
</organism>
<evidence type="ECO:0000313" key="8">
    <source>
        <dbReference type="Proteomes" id="UP000071533"/>
    </source>
</evidence>
<protein>
    <submittedName>
        <fullName evidence="7">DEAD/DEAH box helicase</fullName>
    </submittedName>
    <submittedName>
        <fullName evidence="6">DNA helicase-like protein</fullName>
    </submittedName>
</protein>
<dbReference type="Gene3D" id="3.40.50.300">
    <property type="entry name" value="P-loop containing nucleotide triphosphate hydrolases"/>
    <property type="match status" value="2"/>
</dbReference>
<evidence type="ECO:0000256" key="3">
    <source>
        <dbReference type="ARBA" id="ARBA00022806"/>
    </source>
</evidence>
<keyword evidence="2" id="KW-0378">Hydrolase</keyword>
<dbReference type="InterPro" id="IPR011545">
    <property type="entry name" value="DEAD/DEAH_box_helicase_dom"/>
</dbReference>
<dbReference type="RefSeq" id="WP_044689862.1">
    <property type="nucleotide sequence ID" value="NZ_CEHX01000027.1"/>
</dbReference>
<accession>A0A0Z8JKT1</accession>
<feature type="domain" description="Helicase ATP-binding" evidence="5">
    <location>
        <begin position="130"/>
        <end position="274"/>
    </location>
</feature>
<evidence type="ECO:0000313" key="7">
    <source>
        <dbReference type="EMBL" id="NQP83173.1"/>
    </source>
</evidence>
<dbReference type="InterPro" id="IPR003593">
    <property type="entry name" value="AAA+_ATPase"/>
</dbReference>
<proteinExistence type="predicted"/>
<dbReference type="PANTHER" id="PTHR47961:SF6">
    <property type="entry name" value="DNA-DIRECTED DNA POLYMERASE"/>
    <property type="match status" value="1"/>
</dbReference>
<evidence type="ECO:0000259" key="5">
    <source>
        <dbReference type="PROSITE" id="PS51192"/>
    </source>
</evidence>
<evidence type="ECO:0000256" key="4">
    <source>
        <dbReference type="ARBA" id="ARBA00022840"/>
    </source>
</evidence>